<dbReference type="NCBIfam" id="TIGR01625">
    <property type="entry name" value="YidE_YbjL_dupl"/>
    <property type="match status" value="1"/>
</dbReference>
<feature type="transmembrane region" description="Helical" evidence="8">
    <location>
        <begin position="506"/>
        <end position="526"/>
    </location>
</feature>
<dbReference type="InterPro" id="IPR006037">
    <property type="entry name" value="RCK_C"/>
</dbReference>
<proteinExistence type="inferred from homology"/>
<evidence type="ECO:0000256" key="3">
    <source>
        <dbReference type="ARBA" id="ARBA00022448"/>
    </source>
</evidence>
<keyword evidence="7 8" id="KW-0472">Membrane</keyword>
<feature type="transmembrane region" description="Helical" evidence="8">
    <location>
        <begin position="150"/>
        <end position="173"/>
    </location>
</feature>
<feature type="transmembrane region" description="Helical" evidence="8">
    <location>
        <begin position="380"/>
        <end position="398"/>
    </location>
</feature>
<feature type="domain" description="RCK C-terminal" evidence="9">
    <location>
        <begin position="260"/>
        <end position="344"/>
    </location>
</feature>
<comment type="subcellular location">
    <subcellularLocation>
        <location evidence="1">Cell membrane</location>
        <topology evidence="1">Multi-pass membrane protein</topology>
    </subcellularLocation>
</comment>
<evidence type="ECO:0000313" key="11">
    <source>
        <dbReference type="Proteomes" id="UP000275749"/>
    </source>
</evidence>
<dbReference type="Gene3D" id="3.30.70.1450">
    <property type="entry name" value="Regulator of K+ conductance, C-terminal domain"/>
    <property type="match status" value="1"/>
</dbReference>
<evidence type="ECO:0000256" key="1">
    <source>
        <dbReference type="ARBA" id="ARBA00004651"/>
    </source>
</evidence>
<dbReference type="InterPro" id="IPR050144">
    <property type="entry name" value="AAE_transporter"/>
</dbReference>
<dbReference type="GO" id="GO:0008324">
    <property type="term" value="F:monoatomic cation transmembrane transporter activity"/>
    <property type="evidence" value="ECO:0007669"/>
    <property type="project" value="InterPro"/>
</dbReference>
<dbReference type="Pfam" id="PF06826">
    <property type="entry name" value="Asp-Al_Ex"/>
    <property type="match status" value="2"/>
</dbReference>
<protein>
    <submittedName>
        <fullName evidence="10">Putative transport protein</fullName>
    </submittedName>
</protein>
<gene>
    <name evidence="10" type="ORF">EDD41_2592</name>
</gene>
<name>A0A3N1ZWW0_9ACTN</name>
<dbReference type="PROSITE" id="PS51202">
    <property type="entry name" value="RCK_C"/>
    <property type="match status" value="1"/>
</dbReference>
<evidence type="ECO:0000313" key="10">
    <source>
        <dbReference type="EMBL" id="ROR55329.1"/>
    </source>
</evidence>
<dbReference type="SUPFAM" id="SSF116726">
    <property type="entry name" value="TrkA C-terminal domain-like"/>
    <property type="match status" value="1"/>
</dbReference>
<dbReference type="GO" id="GO:0005886">
    <property type="term" value="C:plasma membrane"/>
    <property type="evidence" value="ECO:0007669"/>
    <property type="project" value="UniProtKB-SubCell"/>
</dbReference>
<reference evidence="10 11" key="1">
    <citation type="submission" date="2018-11" db="EMBL/GenBank/DDBJ databases">
        <title>Sequencing the genomes of 1000 actinobacteria strains.</title>
        <authorList>
            <person name="Klenk H.-P."/>
        </authorList>
    </citation>
    <scope>NUCLEOTIDE SEQUENCE [LARGE SCALE GENOMIC DNA]</scope>
    <source>
        <strain evidence="10 11">DSM 10546</strain>
    </source>
</reference>
<comment type="similarity">
    <text evidence="2">Belongs to the AAE transporter (TC 2.A.81) family.</text>
</comment>
<evidence type="ECO:0000256" key="6">
    <source>
        <dbReference type="ARBA" id="ARBA00022989"/>
    </source>
</evidence>
<evidence type="ECO:0000256" key="4">
    <source>
        <dbReference type="ARBA" id="ARBA00022475"/>
    </source>
</evidence>
<feature type="transmembrane region" description="Helical" evidence="8">
    <location>
        <begin position="92"/>
        <end position="112"/>
    </location>
</feature>
<evidence type="ECO:0000256" key="7">
    <source>
        <dbReference type="ARBA" id="ARBA00023136"/>
    </source>
</evidence>
<feature type="transmembrane region" description="Helical" evidence="8">
    <location>
        <begin position="448"/>
        <end position="470"/>
    </location>
</feature>
<dbReference type="GO" id="GO:0006813">
    <property type="term" value="P:potassium ion transport"/>
    <property type="evidence" value="ECO:0007669"/>
    <property type="project" value="InterPro"/>
</dbReference>
<accession>A0A3N1ZWW0</accession>
<dbReference type="PANTHER" id="PTHR30445">
    <property type="entry name" value="K(+)_H(+) ANTIPORTER SUBUNIT KHTT"/>
    <property type="match status" value="1"/>
</dbReference>
<feature type="transmembrane region" description="Helical" evidence="8">
    <location>
        <begin position="12"/>
        <end position="29"/>
    </location>
</feature>
<keyword evidence="5 8" id="KW-0812">Transmembrane</keyword>
<keyword evidence="6 8" id="KW-1133">Transmembrane helix</keyword>
<dbReference type="InterPro" id="IPR006512">
    <property type="entry name" value="YidE_YbjL"/>
</dbReference>
<sequence>MSGAHLLDHLAANPLLTLMLVLSTGALLGQIKFGPLRFGAAGALFMGLVIGAFDARLGNGLGMVKSLGVVLFCYTVGLAAGSTFVSDLKRQWSLMVAGIVGLGAMAAAGRLLGDLLGLSPAHVAGAYAGVLTSPAIDAATTATHGSSDTLVGYALAYPTGVVIGMVVVALVVGQRWPGKRDNRSMAEAGIVAITCHVKRQAELREVPGFTDQSVKFSYLERDGDMRVARGLGPLLPDDRVLVIGSPDDVEHAIAFLGHASQQGDLTHLRRDVDFRRFLVSSPHLVGRSIGELNVQTDLHGVITRVRRGDLDMLARDDLVLQPGDRVLAVVPSNQIEDAVDFFGDSERHVSQVDALTMGLGISLGLLAGSVVLPLPGGIRFALGAAAGPLVVGMALGALHRTGPFRWDLPGAVNATLRQLGLMIFLAAVGLASGPAFLSQAFTLTGAKIIFVSGASLVLGTVIVLAGARLIGLSAQRATGGFAGFVGQPAILAFANAKVNDERIESAYGALFALGTIIKILLVQVIAR</sequence>
<feature type="transmembrane region" description="Helical" evidence="8">
    <location>
        <begin position="36"/>
        <end position="55"/>
    </location>
</feature>
<feature type="transmembrane region" description="Helical" evidence="8">
    <location>
        <begin position="419"/>
        <end position="442"/>
    </location>
</feature>
<comment type="caution">
    <text evidence="10">The sequence shown here is derived from an EMBL/GenBank/DDBJ whole genome shotgun (WGS) entry which is preliminary data.</text>
</comment>
<evidence type="ECO:0000259" key="9">
    <source>
        <dbReference type="PROSITE" id="PS51202"/>
    </source>
</evidence>
<feature type="transmembrane region" description="Helical" evidence="8">
    <location>
        <begin position="354"/>
        <end position="374"/>
    </location>
</feature>
<dbReference type="EMBL" id="RKHG01000001">
    <property type="protein sequence ID" value="ROR55329.1"/>
    <property type="molecule type" value="Genomic_DNA"/>
</dbReference>
<feature type="transmembrane region" description="Helical" evidence="8">
    <location>
        <begin position="477"/>
        <end position="494"/>
    </location>
</feature>
<feature type="transmembrane region" description="Helical" evidence="8">
    <location>
        <begin position="67"/>
        <end position="85"/>
    </location>
</feature>
<dbReference type="Proteomes" id="UP000275749">
    <property type="component" value="Unassembled WGS sequence"/>
</dbReference>
<evidence type="ECO:0000256" key="5">
    <source>
        <dbReference type="ARBA" id="ARBA00022692"/>
    </source>
</evidence>
<dbReference type="PANTHER" id="PTHR30445:SF3">
    <property type="entry name" value="TRANSPORT PROTEIN YIDE-RELATED"/>
    <property type="match status" value="1"/>
</dbReference>
<evidence type="ECO:0000256" key="8">
    <source>
        <dbReference type="SAM" id="Phobius"/>
    </source>
</evidence>
<organism evidence="10 11">
    <name type="scientific">Luteococcus japonicus</name>
    <dbReference type="NCBI Taxonomy" id="33984"/>
    <lineage>
        <taxon>Bacteria</taxon>
        <taxon>Bacillati</taxon>
        <taxon>Actinomycetota</taxon>
        <taxon>Actinomycetes</taxon>
        <taxon>Propionibacteriales</taxon>
        <taxon>Propionibacteriaceae</taxon>
        <taxon>Luteococcus</taxon>
    </lineage>
</organism>
<dbReference type="AlphaFoldDB" id="A0A3N1ZWW0"/>
<keyword evidence="3" id="KW-0813">Transport</keyword>
<dbReference type="InterPro" id="IPR036721">
    <property type="entry name" value="RCK_C_sf"/>
</dbReference>
<keyword evidence="4" id="KW-1003">Cell membrane</keyword>
<dbReference type="Pfam" id="PF02080">
    <property type="entry name" value="TrkA_C"/>
    <property type="match status" value="1"/>
</dbReference>
<evidence type="ECO:0000256" key="2">
    <source>
        <dbReference type="ARBA" id="ARBA00009854"/>
    </source>
</evidence>